<sequence>MPHNPIPGHDQHEQANPNSGLQNTVHKGHEPGSNPDSPGVNAVDNAGQDRHVSHNEGHAKDRGASYAGAAEVSQTSRDADGGAPVKGNSWVRPEGFKPPQYGQEANAWYADDRVGLVVAGAVVALVLLAAWAAHRND</sequence>
<gene>
    <name evidence="3" type="ORF">GTW58_00370</name>
</gene>
<reference evidence="3 4" key="1">
    <citation type="submission" date="2020-02" db="EMBL/GenBank/DDBJ databases">
        <authorList>
            <person name="Sun Q."/>
        </authorList>
    </citation>
    <scope>NUCLEOTIDE SEQUENCE [LARGE SCALE GENOMIC DNA]</scope>
    <source>
        <strain evidence="3 4">YIM 13062</strain>
    </source>
</reference>
<name>A0A846TH22_9MICC</name>
<evidence type="ECO:0000256" key="1">
    <source>
        <dbReference type="SAM" id="MobiDB-lite"/>
    </source>
</evidence>
<feature type="region of interest" description="Disordered" evidence="1">
    <location>
        <begin position="1"/>
        <end position="101"/>
    </location>
</feature>
<evidence type="ECO:0000256" key="2">
    <source>
        <dbReference type="SAM" id="Phobius"/>
    </source>
</evidence>
<dbReference type="EMBL" id="JAAVUN010000001">
    <property type="protein sequence ID" value="NKE08428.1"/>
    <property type="molecule type" value="Genomic_DNA"/>
</dbReference>
<keyword evidence="4" id="KW-1185">Reference proteome</keyword>
<protein>
    <submittedName>
        <fullName evidence="3">Uncharacterized protein</fullName>
    </submittedName>
</protein>
<dbReference type="Proteomes" id="UP000521379">
    <property type="component" value="Unassembled WGS sequence"/>
</dbReference>
<organism evidence="3 4">
    <name type="scientific">Kocuria subflava</name>
    <dbReference type="NCBI Taxonomy" id="1736139"/>
    <lineage>
        <taxon>Bacteria</taxon>
        <taxon>Bacillati</taxon>
        <taxon>Actinomycetota</taxon>
        <taxon>Actinomycetes</taxon>
        <taxon>Micrococcales</taxon>
        <taxon>Micrococcaceae</taxon>
        <taxon>Kocuria</taxon>
    </lineage>
</organism>
<keyword evidence="2" id="KW-0812">Transmembrane</keyword>
<accession>A0A846TH22</accession>
<feature type="transmembrane region" description="Helical" evidence="2">
    <location>
        <begin position="114"/>
        <end position="133"/>
    </location>
</feature>
<dbReference type="AlphaFoldDB" id="A0A846TH22"/>
<evidence type="ECO:0000313" key="3">
    <source>
        <dbReference type="EMBL" id="NKE08428.1"/>
    </source>
</evidence>
<feature type="compositionally biased region" description="Basic and acidic residues" evidence="1">
    <location>
        <begin position="47"/>
        <end position="63"/>
    </location>
</feature>
<proteinExistence type="predicted"/>
<feature type="compositionally biased region" description="Polar residues" evidence="1">
    <location>
        <begin position="14"/>
        <end position="25"/>
    </location>
</feature>
<comment type="caution">
    <text evidence="3">The sequence shown here is derived from an EMBL/GenBank/DDBJ whole genome shotgun (WGS) entry which is preliminary data.</text>
</comment>
<keyword evidence="2" id="KW-1133">Transmembrane helix</keyword>
<evidence type="ECO:0000313" key="4">
    <source>
        <dbReference type="Proteomes" id="UP000521379"/>
    </source>
</evidence>
<dbReference type="RefSeq" id="WP_119932506.1">
    <property type="nucleotide sequence ID" value="NZ_JAAVUN010000001.1"/>
</dbReference>
<keyword evidence="2" id="KW-0472">Membrane</keyword>